<gene>
    <name evidence="2" type="ORF">F9Y85_13060</name>
    <name evidence="3" type="ORF">R5H13_21650</name>
</gene>
<dbReference type="EMBL" id="CP137579">
    <property type="protein sequence ID" value="WOX31547.1"/>
    <property type="molecule type" value="Genomic_DNA"/>
</dbReference>
<proteinExistence type="predicted"/>
<keyword evidence="5" id="KW-1185">Reference proteome</keyword>
<evidence type="ECO:0000313" key="2">
    <source>
        <dbReference type="EMBL" id="NLR22236.1"/>
    </source>
</evidence>
<evidence type="ECO:0000313" key="5">
    <source>
        <dbReference type="Proteomes" id="UP001304419"/>
    </source>
</evidence>
<evidence type="ECO:0000259" key="1">
    <source>
        <dbReference type="Pfam" id="PF14534"/>
    </source>
</evidence>
<dbReference type="RefSeq" id="WP_130165605.1">
    <property type="nucleotide sequence ID" value="NZ_CBCSDF010000005.1"/>
</dbReference>
<protein>
    <submittedName>
        <fullName evidence="2">Nuclear transport factor 2 family protein</fullName>
    </submittedName>
</protein>
<evidence type="ECO:0000313" key="3">
    <source>
        <dbReference type="EMBL" id="WOX31547.1"/>
    </source>
</evidence>
<dbReference type="Pfam" id="PF14534">
    <property type="entry name" value="DUF4440"/>
    <property type="match status" value="1"/>
</dbReference>
<reference evidence="2" key="1">
    <citation type="submission" date="2019-10" db="EMBL/GenBank/DDBJ databases">
        <authorList>
            <person name="Paulsen S."/>
        </authorList>
    </citation>
    <scope>NUCLEOTIDE SEQUENCE</scope>
    <source>
        <strain evidence="2">LMG 19692</strain>
    </source>
</reference>
<dbReference type="AlphaFoldDB" id="A0A8I2KN14"/>
<feature type="domain" description="DUF4440" evidence="1">
    <location>
        <begin position="5"/>
        <end position="111"/>
    </location>
</feature>
<dbReference type="InterPro" id="IPR027843">
    <property type="entry name" value="DUF4440"/>
</dbReference>
<dbReference type="Proteomes" id="UP000646877">
    <property type="component" value="Unassembled WGS sequence"/>
</dbReference>
<dbReference type="Gene3D" id="3.10.450.50">
    <property type="match status" value="1"/>
</dbReference>
<dbReference type="GeneID" id="98338292"/>
<accession>A0A8I2KN14</accession>
<organism evidence="2 4">
    <name type="scientific">Pseudoalteromonas maricaloris</name>
    <dbReference type="NCBI Taxonomy" id="184924"/>
    <lineage>
        <taxon>Bacteria</taxon>
        <taxon>Pseudomonadati</taxon>
        <taxon>Pseudomonadota</taxon>
        <taxon>Gammaproteobacteria</taxon>
        <taxon>Alteromonadales</taxon>
        <taxon>Pseudoalteromonadaceae</taxon>
        <taxon>Pseudoalteromonas</taxon>
    </lineage>
</organism>
<name>A0A8I2KN14_9GAMM</name>
<dbReference type="InterPro" id="IPR032710">
    <property type="entry name" value="NTF2-like_dom_sf"/>
</dbReference>
<dbReference type="Proteomes" id="UP001304419">
    <property type="component" value="Chromosome 2"/>
</dbReference>
<dbReference type="SUPFAM" id="SSF54427">
    <property type="entry name" value="NTF2-like"/>
    <property type="match status" value="1"/>
</dbReference>
<dbReference type="EMBL" id="WEIA01000007">
    <property type="protein sequence ID" value="NLR22236.1"/>
    <property type="molecule type" value="Genomic_DNA"/>
</dbReference>
<evidence type="ECO:0000313" key="4">
    <source>
        <dbReference type="Proteomes" id="UP000646877"/>
    </source>
</evidence>
<sequence>MLDKIEALERALHSPELRKNINLISDYIHDEFSESGLFCDGMTKDDIIEGLKSEDLSEHKIISEDYKLVEQSPNKVVIEYVSALENTLGERSYDALRQSIWYLCSDEKWRLIGHSANLL</sequence>
<reference evidence="3 5" key="2">
    <citation type="submission" date="2023-10" db="EMBL/GenBank/DDBJ databases">
        <title>To unveil natural product biosynthetic capacity in Pseudoalteromonas.</title>
        <authorList>
            <person name="Wang J."/>
        </authorList>
    </citation>
    <scope>NUCLEOTIDE SEQUENCE [LARGE SCALE GENOMIC DNA]</scope>
    <source>
        <strain evidence="3 5">DSM 15914</strain>
    </source>
</reference>